<comment type="caution">
    <text evidence="12">The sequence shown here is derived from an EMBL/GenBank/DDBJ whole genome shotgun (WGS) entry which is preliminary data.</text>
</comment>
<gene>
    <name evidence="12" type="ORF">AKO1_010195</name>
</gene>
<evidence type="ECO:0000256" key="7">
    <source>
        <dbReference type="ARBA" id="ARBA00023033"/>
    </source>
</evidence>
<keyword evidence="7" id="KW-0503">Monooxygenase</keyword>
<dbReference type="FunFam" id="1.10.800.10:FF:000004">
    <property type="entry name" value="Tyrosine 3-monooxygenase"/>
    <property type="match status" value="1"/>
</dbReference>
<feature type="domain" description="ACT" evidence="11">
    <location>
        <begin position="4"/>
        <end position="83"/>
    </location>
</feature>
<evidence type="ECO:0000256" key="5">
    <source>
        <dbReference type="ARBA" id="ARBA00023002"/>
    </source>
</evidence>
<evidence type="ECO:0000256" key="4">
    <source>
        <dbReference type="ARBA" id="ARBA00022723"/>
    </source>
</evidence>
<dbReference type="PANTHER" id="PTHR11473">
    <property type="entry name" value="AROMATIC AMINO ACID HYDROXYLASE"/>
    <property type="match status" value="1"/>
</dbReference>
<dbReference type="CDD" id="cd04880">
    <property type="entry name" value="ACT_AAAH-PDT-like"/>
    <property type="match status" value="1"/>
</dbReference>
<name>A0AAW2ZRD0_9EUKA</name>
<keyword evidence="13" id="KW-1185">Reference proteome</keyword>
<dbReference type="SUPFAM" id="SSF55021">
    <property type="entry name" value="ACT-like"/>
    <property type="match status" value="1"/>
</dbReference>
<dbReference type="InterPro" id="IPR002912">
    <property type="entry name" value="ACT_dom"/>
</dbReference>
<evidence type="ECO:0000256" key="2">
    <source>
        <dbReference type="ARBA" id="ARBA00009712"/>
    </source>
</evidence>
<dbReference type="InterPro" id="IPR018301">
    <property type="entry name" value="ArAA_hydroxylase_Fe/CU_BS"/>
</dbReference>
<evidence type="ECO:0000256" key="8">
    <source>
        <dbReference type="PIRSR" id="PIRSR000336-1"/>
    </source>
</evidence>
<dbReference type="InterPro" id="IPR001273">
    <property type="entry name" value="ArAA_hydroxylase"/>
</dbReference>
<evidence type="ECO:0000259" key="10">
    <source>
        <dbReference type="PROSITE" id="PS51410"/>
    </source>
</evidence>
<dbReference type="AlphaFoldDB" id="A0AAW2ZRD0"/>
<dbReference type="PROSITE" id="PS00367">
    <property type="entry name" value="BH4_AAA_HYDROXYL_1"/>
    <property type="match status" value="1"/>
</dbReference>
<evidence type="ECO:0000256" key="1">
    <source>
        <dbReference type="ARBA" id="ARBA00001954"/>
    </source>
</evidence>
<protein>
    <recommendedName>
        <fullName evidence="3">phenylalanine 4-monooxygenase</fullName>
        <ecNumber evidence="3">1.14.16.1</ecNumber>
    </recommendedName>
</protein>
<dbReference type="Proteomes" id="UP001431209">
    <property type="component" value="Unassembled WGS sequence"/>
</dbReference>
<evidence type="ECO:0000256" key="9">
    <source>
        <dbReference type="PIRSR" id="PIRSR601273-2"/>
    </source>
</evidence>
<keyword evidence="4 8" id="KW-0479">Metal-binding</keyword>
<dbReference type="PANTHER" id="PTHR11473:SF24">
    <property type="entry name" value="PHENYLALANINE-4-HYDROXYLASE"/>
    <property type="match status" value="1"/>
</dbReference>
<keyword evidence="5" id="KW-0560">Oxidoreductase</keyword>
<organism evidence="12 13">
    <name type="scientific">Acrasis kona</name>
    <dbReference type="NCBI Taxonomy" id="1008807"/>
    <lineage>
        <taxon>Eukaryota</taxon>
        <taxon>Discoba</taxon>
        <taxon>Heterolobosea</taxon>
        <taxon>Tetramitia</taxon>
        <taxon>Eutetramitia</taxon>
        <taxon>Acrasidae</taxon>
        <taxon>Acrasis</taxon>
    </lineage>
</organism>
<feature type="binding site" evidence="8">
    <location>
        <position position="256"/>
    </location>
    <ligand>
        <name>Fe cation</name>
        <dbReference type="ChEBI" id="CHEBI:24875"/>
    </ligand>
</feature>
<evidence type="ECO:0000313" key="12">
    <source>
        <dbReference type="EMBL" id="KAL0491749.1"/>
    </source>
</evidence>
<proteinExistence type="inferred from homology"/>
<dbReference type="Pfam" id="PF01842">
    <property type="entry name" value="ACT"/>
    <property type="match status" value="1"/>
</dbReference>
<evidence type="ECO:0000313" key="13">
    <source>
        <dbReference type="Proteomes" id="UP001431209"/>
    </source>
</evidence>
<dbReference type="Pfam" id="PF00351">
    <property type="entry name" value="Biopterin_H"/>
    <property type="match status" value="1"/>
</dbReference>
<dbReference type="Gene3D" id="1.10.800.10">
    <property type="entry name" value="Aromatic amino acid hydroxylase"/>
    <property type="match status" value="1"/>
</dbReference>
<accession>A0AAW2ZRD0</accession>
<dbReference type="InterPro" id="IPR036951">
    <property type="entry name" value="ArAA_hydroxylase_sf"/>
</dbReference>
<evidence type="ECO:0000256" key="3">
    <source>
        <dbReference type="ARBA" id="ARBA00011995"/>
    </source>
</evidence>
<dbReference type="InterPro" id="IPR036329">
    <property type="entry name" value="Aro-AA_hydroxylase_C_sf"/>
</dbReference>
<dbReference type="InterPro" id="IPR019774">
    <property type="entry name" value="Aromatic-AA_hydroxylase_C"/>
</dbReference>
<dbReference type="InterPro" id="IPR045865">
    <property type="entry name" value="ACT-like_dom_sf"/>
</dbReference>
<keyword evidence="6 8" id="KW-0408">Iron</keyword>
<dbReference type="SUPFAM" id="SSF56534">
    <property type="entry name" value="Aromatic aminoacid monoxygenases, catalytic and oligomerization domains"/>
    <property type="match status" value="1"/>
</dbReference>
<reference evidence="12 13" key="1">
    <citation type="submission" date="2024-03" db="EMBL/GenBank/DDBJ databases">
        <title>The Acrasis kona genome and developmental transcriptomes reveal deep origins of eukaryotic multicellular pathways.</title>
        <authorList>
            <person name="Sheikh S."/>
            <person name="Fu C.-J."/>
            <person name="Brown M.W."/>
            <person name="Baldauf S.L."/>
        </authorList>
    </citation>
    <scope>NUCLEOTIDE SEQUENCE [LARGE SCALE GENOMIC DNA]</scope>
    <source>
        <strain evidence="12 13">ATCC MYA-3509</strain>
    </source>
</reference>
<dbReference type="PROSITE" id="PS51671">
    <property type="entry name" value="ACT"/>
    <property type="match status" value="1"/>
</dbReference>
<dbReference type="PROSITE" id="PS51410">
    <property type="entry name" value="BH4_AAA_HYDROXYL_2"/>
    <property type="match status" value="1"/>
</dbReference>
<dbReference type="EMBL" id="JAOPGA020001854">
    <property type="protein sequence ID" value="KAL0491749.1"/>
    <property type="molecule type" value="Genomic_DNA"/>
</dbReference>
<dbReference type="GO" id="GO:0005506">
    <property type="term" value="F:iron ion binding"/>
    <property type="evidence" value="ECO:0007669"/>
    <property type="project" value="InterPro"/>
</dbReference>
<feature type="binding site" evidence="8">
    <location>
        <position position="251"/>
    </location>
    <ligand>
        <name>Fe cation</name>
        <dbReference type="ChEBI" id="CHEBI:24875"/>
    </ligand>
</feature>
<dbReference type="InterPro" id="IPR019773">
    <property type="entry name" value="Tyrosine_3-monooxygenase-like"/>
</dbReference>
<sequence length="432" mass="49091">MARTLLMAIPHRVGALKKALNILSKHDVNLKKIESRPSKIGTSLYDFVVDVEKEVPQQKLDSAVNELKKLDAANVITYLGGSNIPWFPRKISDLDKFNQTVLSAGSELESDHPGFNDAEYRKRRLKIAENALQFKHGSAIPHVEYTKGELEAWKQVYNKLTTLYPTHACSQLNYVLPMLQQNCGYSENQIPQLQDIHNFLKDTTGFRLRPVAGLLSSRDFLNGLAFRVFHSTQYIRHESSPLYTPEPDVCHELLGHVPLFADPDFADFSQEIGLASLAASDDDIKRLGTLYWFTVEYGLCKQEGQPKAYGAGLLSSFGELEYCLTDKPEIRPFEPEKVAEQQYPITTYQPVYFMADSFDRAKEQTKAWAAKNMHRPFAIRYNPYTLSVEVLTEARRLIPIAKDLQSKMDALHGAMEKIVALQEQDNRLEFAE</sequence>
<feature type="binding site" evidence="8">
    <location>
        <position position="296"/>
    </location>
    <ligand>
        <name>Fe cation</name>
        <dbReference type="ChEBI" id="CHEBI:24875"/>
    </ligand>
</feature>
<comment type="similarity">
    <text evidence="2">Belongs to the biopterin-dependent aromatic amino acid hydroxylase family.</text>
</comment>
<feature type="domain" description="Biopterin-dependent aromatic amino acid hydroxylase family profile" evidence="10">
    <location>
        <begin position="72"/>
        <end position="419"/>
    </location>
</feature>
<dbReference type="PRINTS" id="PR00372">
    <property type="entry name" value="FYWHYDRXLASE"/>
</dbReference>
<evidence type="ECO:0000259" key="11">
    <source>
        <dbReference type="PROSITE" id="PS51671"/>
    </source>
</evidence>
<dbReference type="EC" id="1.14.16.1" evidence="3"/>
<evidence type="ECO:0000256" key="6">
    <source>
        <dbReference type="ARBA" id="ARBA00023004"/>
    </source>
</evidence>
<dbReference type="GO" id="GO:0004505">
    <property type="term" value="F:phenylalanine 4-monooxygenase activity"/>
    <property type="evidence" value="ECO:0007669"/>
    <property type="project" value="UniProtKB-EC"/>
</dbReference>
<dbReference type="PIRSF" id="PIRSF000336">
    <property type="entry name" value="TH"/>
    <property type="match status" value="1"/>
</dbReference>
<comment type="cofactor">
    <cofactor evidence="1 9">
        <name>Fe(2+)</name>
        <dbReference type="ChEBI" id="CHEBI:29033"/>
    </cofactor>
</comment>